<evidence type="ECO:0000313" key="2">
    <source>
        <dbReference type="EMBL" id="KAG7085748.1"/>
    </source>
</evidence>
<protein>
    <submittedName>
        <fullName evidence="2">Uncharacterized protein</fullName>
    </submittedName>
</protein>
<evidence type="ECO:0000256" key="1">
    <source>
        <dbReference type="SAM" id="MobiDB-lite"/>
    </source>
</evidence>
<sequence length="322" mass="35810">MDLQFDFKEATLSFKSIVAAGRSVSFFDRLSPCNRCTYFGYADCRPIWAPSGKTGRRPTCQRCFSGKQKCLYFDSNDSRTGAKKIEIALSNNILLAKIVHCLQREFKAFDQARRAQIAAYDSGRLIWQDIQESQRLLRAAGRDPVEVLKGLQDDEDFKMTADQVKALGEVLGWPIASSSAPVVTDNLHSPPIEDETEESAPLQSTEPLPSLPEEILVPVAAPAPELEVPGEAEEEQDQSSPSKPSVEPAEPMGAMLIDDEAEEARTDHDSSADEGDIEVPTNLSKRRMKRKLFWAKMPQEGQAPKEGDLNKDFYGIDFLQLL</sequence>
<name>A0A9P7RM97_9AGAR</name>
<reference evidence="2" key="1">
    <citation type="journal article" date="2021" name="Genome Biol. Evol.">
        <title>The assembled and annotated genome of the fairy-ring fungus Marasmius oreades.</title>
        <authorList>
            <person name="Hiltunen M."/>
            <person name="Ament-Velasquez S.L."/>
            <person name="Johannesson H."/>
        </authorList>
    </citation>
    <scope>NUCLEOTIDE SEQUENCE</scope>
    <source>
        <strain evidence="2">03SP1</strain>
    </source>
</reference>
<feature type="region of interest" description="Disordered" evidence="1">
    <location>
        <begin position="180"/>
        <end position="208"/>
    </location>
</feature>
<dbReference type="RefSeq" id="XP_043002219.1">
    <property type="nucleotide sequence ID" value="XM_043160263.1"/>
</dbReference>
<proteinExistence type="predicted"/>
<accession>A0A9P7RM97</accession>
<feature type="region of interest" description="Disordered" evidence="1">
    <location>
        <begin position="228"/>
        <end position="283"/>
    </location>
</feature>
<dbReference type="Proteomes" id="UP001049176">
    <property type="component" value="Chromosome 11"/>
</dbReference>
<organism evidence="2 3">
    <name type="scientific">Marasmius oreades</name>
    <name type="common">fairy-ring Marasmius</name>
    <dbReference type="NCBI Taxonomy" id="181124"/>
    <lineage>
        <taxon>Eukaryota</taxon>
        <taxon>Fungi</taxon>
        <taxon>Dikarya</taxon>
        <taxon>Basidiomycota</taxon>
        <taxon>Agaricomycotina</taxon>
        <taxon>Agaricomycetes</taxon>
        <taxon>Agaricomycetidae</taxon>
        <taxon>Agaricales</taxon>
        <taxon>Marasmiineae</taxon>
        <taxon>Marasmiaceae</taxon>
        <taxon>Marasmius</taxon>
    </lineage>
</organism>
<dbReference type="KEGG" id="more:E1B28_003291"/>
<gene>
    <name evidence="2" type="ORF">E1B28_003291</name>
</gene>
<evidence type="ECO:0000313" key="3">
    <source>
        <dbReference type="Proteomes" id="UP001049176"/>
    </source>
</evidence>
<feature type="compositionally biased region" description="Acidic residues" evidence="1">
    <location>
        <begin position="228"/>
        <end position="237"/>
    </location>
</feature>
<dbReference type="AlphaFoldDB" id="A0A9P7RM97"/>
<keyword evidence="3" id="KW-1185">Reference proteome</keyword>
<dbReference type="EMBL" id="CM032191">
    <property type="protein sequence ID" value="KAG7085748.1"/>
    <property type="molecule type" value="Genomic_DNA"/>
</dbReference>
<dbReference type="GeneID" id="66072367"/>
<comment type="caution">
    <text evidence="2">The sequence shown here is derived from an EMBL/GenBank/DDBJ whole genome shotgun (WGS) entry which is preliminary data.</text>
</comment>